<dbReference type="GO" id="GO:0032153">
    <property type="term" value="C:cell division site"/>
    <property type="evidence" value="ECO:0007669"/>
    <property type="project" value="UniProtKB-UniRule"/>
</dbReference>
<dbReference type="InterPro" id="IPR011922">
    <property type="entry name" value="Cell_div_FtsL"/>
</dbReference>
<proteinExistence type="inferred from homology"/>
<keyword evidence="2 7" id="KW-0132">Cell division</keyword>
<dbReference type="EMBL" id="QCZG01000001">
    <property type="protein sequence ID" value="PWA13402.1"/>
    <property type="molecule type" value="Genomic_DNA"/>
</dbReference>
<dbReference type="Pfam" id="PF04977">
    <property type="entry name" value="DivIC"/>
    <property type="match status" value="1"/>
</dbReference>
<dbReference type="OrthoDB" id="2989137at2"/>
<evidence type="ECO:0000256" key="1">
    <source>
        <dbReference type="ARBA" id="ARBA00022475"/>
    </source>
</evidence>
<evidence type="ECO:0000256" key="4">
    <source>
        <dbReference type="ARBA" id="ARBA00022989"/>
    </source>
</evidence>
<evidence type="ECO:0000256" key="2">
    <source>
        <dbReference type="ARBA" id="ARBA00022618"/>
    </source>
</evidence>
<evidence type="ECO:0000256" key="6">
    <source>
        <dbReference type="ARBA" id="ARBA00023306"/>
    </source>
</evidence>
<evidence type="ECO:0000313" key="10">
    <source>
        <dbReference type="EMBL" id="PWA13402.1"/>
    </source>
</evidence>
<accession>A0A2U1K7N9</accession>
<keyword evidence="4 7" id="KW-1133">Transmembrane helix</keyword>
<keyword evidence="1 7" id="KW-1003">Cell membrane</keyword>
<evidence type="ECO:0000313" key="11">
    <source>
        <dbReference type="Proteomes" id="UP000245998"/>
    </source>
</evidence>
<keyword evidence="5 7" id="KW-0472">Membrane</keyword>
<gene>
    <name evidence="7 10" type="primary">ftsL</name>
    <name evidence="10" type="ORF">DCC39_00480</name>
</gene>
<name>A0A2U1K7N9_9BACI</name>
<keyword evidence="9" id="KW-0175">Coiled coil</keyword>
<evidence type="ECO:0000256" key="8">
    <source>
        <dbReference type="NCBIfam" id="TIGR02209"/>
    </source>
</evidence>
<keyword evidence="11" id="KW-1185">Reference proteome</keyword>
<evidence type="ECO:0000256" key="7">
    <source>
        <dbReference type="HAMAP-Rule" id="MF_00910"/>
    </source>
</evidence>
<keyword evidence="3 7" id="KW-0812">Transmembrane</keyword>
<organism evidence="10 11">
    <name type="scientific">Pueribacillus theae</name>
    <dbReference type="NCBI Taxonomy" id="2171751"/>
    <lineage>
        <taxon>Bacteria</taxon>
        <taxon>Bacillati</taxon>
        <taxon>Bacillota</taxon>
        <taxon>Bacilli</taxon>
        <taxon>Bacillales</taxon>
        <taxon>Bacillaceae</taxon>
        <taxon>Pueribacillus</taxon>
    </lineage>
</organism>
<feature type="transmembrane region" description="Helical" evidence="7">
    <location>
        <begin position="38"/>
        <end position="59"/>
    </location>
</feature>
<sequence length="121" mass="13725">MLDNLAFQTRRKQQHAQKHVKKTSTVVVEKGRITKGEVVLLAILAITFFLASVFVISNYSSINSINRDIQAVQTEIDAKTRENQDLELQVTELSDPDRIFNIAKNELGLELNEENVKVITE</sequence>
<comment type="subcellular location">
    <subcellularLocation>
        <location evidence="7">Cell membrane</location>
        <topology evidence="7">Single-pass type II membrane protein</topology>
    </subcellularLocation>
    <text evidence="7">Localizes to the division septum where it forms a ring structure.</text>
</comment>
<evidence type="ECO:0000256" key="5">
    <source>
        <dbReference type="ARBA" id="ARBA00023136"/>
    </source>
</evidence>
<comment type="caution">
    <text evidence="10">The sequence shown here is derived from an EMBL/GenBank/DDBJ whole genome shotgun (WGS) entry which is preliminary data.</text>
</comment>
<keyword evidence="6 7" id="KW-0131">Cell cycle</keyword>
<dbReference type="GO" id="GO:0043093">
    <property type="term" value="P:FtsZ-dependent cytokinesis"/>
    <property type="evidence" value="ECO:0007669"/>
    <property type="project" value="UniProtKB-UniRule"/>
</dbReference>
<comment type="function">
    <text evidence="7">Essential cell division protein.</text>
</comment>
<reference evidence="10 11" key="1">
    <citation type="submission" date="2018-04" db="EMBL/GenBank/DDBJ databases">
        <title>Camelliibacillus theae gen. nov., sp. nov., isolated from Pu'er tea.</title>
        <authorList>
            <person name="Niu L."/>
        </authorList>
    </citation>
    <scope>NUCLEOTIDE SEQUENCE [LARGE SCALE GENOMIC DNA]</scope>
    <source>
        <strain evidence="10 11">T8</strain>
    </source>
</reference>
<dbReference type="AlphaFoldDB" id="A0A2U1K7N9"/>
<comment type="similarity">
    <text evidence="7">Belongs to the FtsL family.</text>
</comment>
<dbReference type="NCBIfam" id="TIGR02209">
    <property type="entry name" value="ftsL_broad"/>
    <property type="match status" value="1"/>
</dbReference>
<dbReference type="GO" id="GO:0005886">
    <property type="term" value="C:plasma membrane"/>
    <property type="evidence" value="ECO:0007669"/>
    <property type="project" value="UniProtKB-SubCell"/>
</dbReference>
<protein>
    <recommendedName>
        <fullName evidence="7 8">Cell division protein FtsL</fullName>
    </recommendedName>
</protein>
<evidence type="ECO:0000256" key="3">
    <source>
        <dbReference type="ARBA" id="ARBA00022692"/>
    </source>
</evidence>
<dbReference type="InterPro" id="IPR007060">
    <property type="entry name" value="FtsL/DivIC"/>
</dbReference>
<dbReference type="HAMAP" id="MF_00910">
    <property type="entry name" value="FtsL"/>
    <property type="match status" value="1"/>
</dbReference>
<dbReference type="Proteomes" id="UP000245998">
    <property type="component" value="Unassembled WGS sequence"/>
</dbReference>
<feature type="coiled-coil region" evidence="9">
    <location>
        <begin position="62"/>
        <end position="89"/>
    </location>
</feature>
<evidence type="ECO:0000256" key="9">
    <source>
        <dbReference type="SAM" id="Coils"/>
    </source>
</evidence>